<dbReference type="Pfam" id="PF10300">
    <property type="entry name" value="Iml2-TPR_39"/>
    <property type="match status" value="2"/>
</dbReference>
<sequence length="831" mass="95289">MFRQQISNLSRFTSSTLKYAASSTTSFFVPSSWSLQDPGVPSQQLIEFWIADTQRGLDALLNDQFDLAHDIFAQHCAVSPFHAIGYALMTYVEAMLAFDAEKIQEATHRIAAAENVARQLGKRVRGSGSNNTVVAGWRSSNKEKQASTTPIHHASSTFDPNQSISISFASTTNEEEEVVEDDDSSTQKSTSSGSSTGTVMTAPEEPTEEEEHHHHQHQHPMMDQPLPQTNNGCSKEYRRSVDLLCELIEVNCMLMSATVQFLGSSWIEYMKATYRLRKSYKMYEHLFEELVGQKTSDYANTLRKQRRSTPLSSTCNQFKRENAHVNKRFSFFALPTRKPSMDQLRHSSFRRRSLSSSPLDENTDPASRNDRSSALESGVFFGIGLFSLIFSLLPPRVNRILNTLGFHSSRPFALHVLQRSYESRGLYSSLSALTLLIYYTNLTLFIHPRLFPSSISPETARSMLNDMKTRYPNNKIWELLEGKLCKMEGMPRRGVEILRDSRRRRMDGSGKPVRSEDCFAISDLAQLQALAVYEMGWGQIFLGDYFQASETFFRLESINNWSRAFYHYIATCCMFANEQYDKAGMEFHQIPGILERKRQLGGRLLPNEAFAERKIRRWKEKAQKVAAETLQHPWMTQQQVKERYSLLDGDILKQVVVVNPLWELIYLWNGIPQLTKEMQCNMKERLERCIEQQPSISDIAILHLLLGVVCKELDEHKKAEECFKLVIGLDTQVQEDRWAVPYAMYELAALGCFQLQYEHDNTIKLSELRALVKNAEQYFSQQRRSTSASTADSAASLEETYVTEDTHDWDSRLHVRCQLLLEKLDECRFTV</sequence>
<dbReference type="InterPro" id="IPR011990">
    <property type="entry name" value="TPR-like_helical_dom_sf"/>
</dbReference>
<feature type="region of interest" description="Disordered" evidence="1">
    <location>
        <begin position="342"/>
        <end position="372"/>
    </location>
</feature>
<dbReference type="GO" id="GO:0005741">
    <property type="term" value="C:mitochondrial outer membrane"/>
    <property type="evidence" value="ECO:0007669"/>
    <property type="project" value="TreeGrafter"/>
</dbReference>
<feature type="compositionally biased region" description="Acidic residues" evidence="1">
    <location>
        <begin position="173"/>
        <end position="184"/>
    </location>
</feature>
<dbReference type="InterPro" id="IPR019412">
    <property type="entry name" value="IML2/TPR_39"/>
</dbReference>
<reference evidence="2 3" key="1">
    <citation type="submission" date="2023-03" db="EMBL/GenBank/DDBJ databases">
        <title>Genome sequence of Lichtheimia ornata CBS 291.66.</title>
        <authorList>
            <person name="Mohabir J.T."/>
            <person name="Shea T.P."/>
            <person name="Kurbessoian T."/>
            <person name="Berby B."/>
            <person name="Fontaine J."/>
            <person name="Livny J."/>
            <person name="Gnirke A."/>
            <person name="Stajich J.E."/>
            <person name="Cuomo C.A."/>
        </authorList>
    </citation>
    <scope>NUCLEOTIDE SEQUENCE [LARGE SCALE GENOMIC DNA]</scope>
    <source>
        <strain evidence="2">CBS 291.66</strain>
    </source>
</reference>
<dbReference type="GeneID" id="83216448"/>
<dbReference type="EMBL" id="JARTCD010000050">
    <property type="protein sequence ID" value="KAJ8655352.1"/>
    <property type="molecule type" value="Genomic_DNA"/>
</dbReference>
<feature type="compositionally biased region" description="Polar residues" evidence="1">
    <location>
        <begin position="146"/>
        <end position="172"/>
    </location>
</feature>
<organism evidence="2 3">
    <name type="scientific">Lichtheimia ornata</name>
    <dbReference type="NCBI Taxonomy" id="688661"/>
    <lineage>
        <taxon>Eukaryota</taxon>
        <taxon>Fungi</taxon>
        <taxon>Fungi incertae sedis</taxon>
        <taxon>Mucoromycota</taxon>
        <taxon>Mucoromycotina</taxon>
        <taxon>Mucoromycetes</taxon>
        <taxon>Mucorales</taxon>
        <taxon>Lichtheimiaceae</taxon>
        <taxon>Lichtheimia</taxon>
    </lineage>
</organism>
<dbReference type="Proteomes" id="UP001234581">
    <property type="component" value="Unassembled WGS sequence"/>
</dbReference>
<feature type="compositionally biased region" description="Low complexity" evidence="1">
    <location>
        <begin position="186"/>
        <end position="198"/>
    </location>
</feature>
<dbReference type="AlphaFoldDB" id="A0AAD7UZ40"/>
<protein>
    <submittedName>
        <fullName evidence="2">Uncharacterized protein</fullName>
    </submittedName>
</protein>
<feature type="region of interest" description="Disordered" evidence="1">
    <location>
        <begin position="123"/>
        <end position="233"/>
    </location>
</feature>
<dbReference type="GO" id="GO:0005634">
    <property type="term" value="C:nucleus"/>
    <property type="evidence" value="ECO:0007669"/>
    <property type="project" value="TreeGrafter"/>
</dbReference>
<name>A0AAD7UZ40_9FUNG</name>
<evidence type="ECO:0000313" key="2">
    <source>
        <dbReference type="EMBL" id="KAJ8655352.1"/>
    </source>
</evidence>
<comment type="caution">
    <text evidence="2">The sequence shown here is derived from an EMBL/GenBank/DDBJ whole genome shotgun (WGS) entry which is preliminary data.</text>
</comment>
<dbReference type="GO" id="GO:0005829">
    <property type="term" value="C:cytosol"/>
    <property type="evidence" value="ECO:0007669"/>
    <property type="project" value="TreeGrafter"/>
</dbReference>
<dbReference type="PANTHER" id="PTHR31859">
    <property type="entry name" value="TETRATRICOPEPTIDE REPEAT PROTEIN 39 FAMILY MEMBER"/>
    <property type="match status" value="1"/>
</dbReference>
<accession>A0AAD7UZ40</accession>
<gene>
    <name evidence="2" type="ORF">O0I10_009041</name>
</gene>
<dbReference type="SUPFAM" id="SSF48452">
    <property type="entry name" value="TPR-like"/>
    <property type="match status" value="1"/>
</dbReference>
<dbReference type="PANTHER" id="PTHR31859:SF1">
    <property type="entry name" value="TETRATRICOPEPTIDE REPEAT PROTEIN 39C"/>
    <property type="match status" value="1"/>
</dbReference>
<proteinExistence type="predicted"/>
<evidence type="ECO:0000256" key="1">
    <source>
        <dbReference type="SAM" id="MobiDB-lite"/>
    </source>
</evidence>
<evidence type="ECO:0000313" key="3">
    <source>
        <dbReference type="Proteomes" id="UP001234581"/>
    </source>
</evidence>
<dbReference type="RefSeq" id="XP_058340265.1">
    <property type="nucleotide sequence ID" value="XM_058489039.1"/>
</dbReference>
<dbReference type="Gene3D" id="1.25.40.10">
    <property type="entry name" value="Tetratricopeptide repeat domain"/>
    <property type="match status" value="1"/>
</dbReference>
<keyword evidence="3" id="KW-1185">Reference proteome</keyword>